<dbReference type="EMBL" id="MU003720">
    <property type="protein sequence ID" value="KAF2802996.1"/>
    <property type="molecule type" value="Genomic_DNA"/>
</dbReference>
<proteinExistence type="predicted"/>
<dbReference type="Proteomes" id="UP000504636">
    <property type="component" value="Unplaced"/>
</dbReference>
<gene>
    <name evidence="2 4" type="ORF">BDZ99DRAFT_178876</name>
</gene>
<reference evidence="4" key="3">
    <citation type="submission" date="2025-04" db="UniProtKB">
        <authorList>
            <consortium name="RefSeq"/>
        </authorList>
    </citation>
    <scope>IDENTIFICATION</scope>
    <source>
        <strain evidence="4">CBS 304.34</strain>
    </source>
</reference>
<evidence type="ECO:0000313" key="4">
    <source>
        <dbReference type="RefSeq" id="XP_033569960.1"/>
    </source>
</evidence>
<dbReference type="AlphaFoldDB" id="A0A6A6Y2F1"/>
<accession>A0A6A6Y2F1</accession>
<reference evidence="2 4" key="1">
    <citation type="journal article" date="2020" name="Stud. Mycol.">
        <title>101 Dothideomycetes genomes: a test case for predicting lifestyles and emergence of pathogens.</title>
        <authorList>
            <person name="Haridas S."/>
            <person name="Albert R."/>
            <person name="Binder M."/>
            <person name="Bloem J."/>
            <person name="Labutti K."/>
            <person name="Salamov A."/>
            <person name="Andreopoulos B."/>
            <person name="Baker S."/>
            <person name="Barry K."/>
            <person name="Bills G."/>
            <person name="Bluhm B."/>
            <person name="Cannon C."/>
            <person name="Castanera R."/>
            <person name="Culley D."/>
            <person name="Daum C."/>
            <person name="Ezra D."/>
            <person name="Gonzalez J."/>
            <person name="Henrissat B."/>
            <person name="Kuo A."/>
            <person name="Liang C."/>
            <person name="Lipzen A."/>
            <person name="Lutzoni F."/>
            <person name="Magnuson J."/>
            <person name="Mondo S."/>
            <person name="Nolan M."/>
            <person name="Ohm R."/>
            <person name="Pangilinan J."/>
            <person name="Park H.-J."/>
            <person name="Ramirez L."/>
            <person name="Alfaro M."/>
            <person name="Sun H."/>
            <person name="Tritt A."/>
            <person name="Yoshinaga Y."/>
            <person name="Zwiers L.-H."/>
            <person name="Turgeon B."/>
            <person name="Goodwin S."/>
            <person name="Spatafora J."/>
            <person name="Crous P."/>
            <person name="Grigoriev I."/>
        </authorList>
    </citation>
    <scope>NUCLEOTIDE SEQUENCE</scope>
    <source>
        <strain evidence="2 4">CBS 304.34</strain>
    </source>
</reference>
<evidence type="ECO:0000313" key="3">
    <source>
        <dbReference type="Proteomes" id="UP000504636"/>
    </source>
</evidence>
<evidence type="ECO:0000256" key="1">
    <source>
        <dbReference type="SAM" id="MobiDB-lite"/>
    </source>
</evidence>
<name>A0A6A6Y2F1_9PEZI</name>
<dbReference type="GeneID" id="54453927"/>
<sequence>MRGVPARGSVLQLLSSIEAGGVTECIMGPRAFPTVKGKEHPRTSMTLDGMEGRRIGGSRNPLLNRGGPMKTRSSTARCQRGQRNR</sequence>
<protein>
    <submittedName>
        <fullName evidence="2 4">Uncharacterized protein</fullName>
    </submittedName>
</protein>
<reference evidence="4" key="2">
    <citation type="submission" date="2020-04" db="EMBL/GenBank/DDBJ databases">
        <authorList>
            <consortium name="NCBI Genome Project"/>
        </authorList>
    </citation>
    <scope>NUCLEOTIDE SEQUENCE</scope>
    <source>
        <strain evidence="4">CBS 304.34</strain>
    </source>
</reference>
<organism evidence="2">
    <name type="scientific">Mytilinidion resinicola</name>
    <dbReference type="NCBI Taxonomy" id="574789"/>
    <lineage>
        <taxon>Eukaryota</taxon>
        <taxon>Fungi</taxon>
        <taxon>Dikarya</taxon>
        <taxon>Ascomycota</taxon>
        <taxon>Pezizomycotina</taxon>
        <taxon>Dothideomycetes</taxon>
        <taxon>Pleosporomycetidae</taxon>
        <taxon>Mytilinidiales</taxon>
        <taxon>Mytilinidiaceae</taxon>
        <taxon>Mytilinidion</taxon>
    </lineage>
</organism>
<evidence type="ECO:0000313" key="2">
    <source>
        <dbReference type="EMBL" id="KAF2802996.1"/>
    </source>
</evidence>
<keyword evidence="3" id="KW-1185">Reference proteome</keyword>
<feature type="region of interest" description="Disordered" evidence="1">
    <location>
        <begin position="33"/>
        <end position="85"/>
    </location>
</feature>
<dbReference type="RefSeq" id="XP_033569960.1">
    <property type="nucleotide sequence ID" value="XM_033713034.1"/>
</dbReference>